<dbReference type="GO" id="GO:0004459">
    <property type="term" value="F:L-lactate dehydrogenase (NAD+) activity"/>
    <property type="evidence" value="ECO:0007669"/>
    <property type="project" value="TreeGrafter"/>
</dbReference>
<evidence type="ECO:0000256" key="3">
    <source>
        <dbReference type="ARBA" id="ARBA00022643"/>
    </source>
</evidence>
<proteinExistence type="predicted"/>
<keyword evidence="3" id="KW-0288">FMN</keyword>
<dbReference type="SUPFAM" id="SSF51395">
    <property type="entry name" value="FMN-linked oxidoreductases"/>
    <property type="match status" value="1"/>
</dbReference>
<dbReference type="PANTHER" id="PTHR10578">
    <property type="entry name" value="S -2-HYDROXY-ACID OXIDASE-RELATED"/>
    <property type="match status" value="1"/>
</dbReference>
<dbReference type="InterPro" id="IPR037396">
    <property type="entry name" value="FMN_HAD"/>
</dbReference>
<keyword evidence="2" id="KW-0285">Flavoprotein</keyword>
<comment type="caution">
    <text evidence="6">The sequence shown here is derived from an EMBL/GenBank/DDBJ whole genome shotgun (WGS) entry which is preliminary data.</text>
</comment>
<gene>
    <name evidence="6" type="ORF">AWB78_08288</name>
</gene>
<dbReference type="AlphaFoldDB" id="A0A158EIZ7"/>
<protein>
    <submittedName>
        <fullName evidence="6">L-lactate dehydrogenase</fullName>
    </submittedName>
</protein>
<sequence>MISKMRRAWDGPVLVKGILHPEDAVLAQKAGVDGIVLSNHGGRGMDCSVAPIQVLEQVLDRTSGKMPVLLDSGVRRGTHIAKALALGARAVMVGRAPVYGVAAGGKEGALRALSLLKSEFDRTMTQLGCPSVAELSSDLIFRPGRREVEGAGFKWSGAA</sequence>
<dbReference type="InterPro" id="IPR013785">
    <property type="entry name" value="Aldolase_TIM"/>
</dbReference>
<dbReference type="GO" id="GO:0009060">
    <property type="term" value="P:aerobic respiration"/>
    <property type="evidence" value="ECO:0007669"/>
    <property type="project" value="TreeGrafter"/>
</dbReference>
<feature type="domain" description="FMN hydroxy acid dehydrogenase" evidence="5">
    <location>
        <begin position="1"/>
        <end position="145"/>
    </location>
</feature>
<evidence type="ECO:0000313" key="6">
    <source>
        <dbReference type="EMBL" id="SAL06862.1"/>
    </source>
</evidence>
<evidence type="ECO:0000259" key="5">
    <source>
        <dbReference type="PROSITE" id="PS51349"/>
    </source>
</evidence>
<dbReference type="Gene3D" id="3.20.20.70">
    <property type="entry name" value="Aldolase class I"/>
    <property type="match status" value="1"/>
</dbReference>
<evidence type="ECO:0000256" key="2">
    <source>
        <dbReference type="ARBA" id="ARBA00022630"/>
    </source>
</evidence>
<dbReference type="EMBL" id="FCOX02000141">
    <property type="protein sequence ID" value="SAL06862.1"/>
    <property type="molecule type" value="Genomic_DNA"/>
</dbReference>
<dbReference type="Proteomes" id="UP000071859">
    <property type="component" value="Unassembled WGS sequence"/>
</dbReference>
<name>A0A158EIZ7_9BURK</name>
<comment type="cofactor">
    <cofactor evidence="1">
        <name>FMN</name>
        <dbReference type="ChEBI" id="CHEBI:58210"/>
    </cofactor>
</comment>
<keyword evidence="4" id="KW-0560">Oxidoreductase</keyword>
<accession>A0A158EIZ7</accession>
<dbReference type="GO" id="GO:0005886">
    <property type="term" value="C:plasma membrane"/>
    <property type="evidence" value="ECO:0007669"/>
    <property type="project" value="TreeGrafter"/>
</dbReference>
<dbReference type="Pfam" id="PF01070">
    <property type="entry name" value="FMN_dh"/>
    <property type="match status" value="1"/>
</dbReference>
<evidence type="ECO:0000256" key="1">
    <source>
        <dbReference type="ARBA" id="ARBA00001917"/>
    </source>
</evidence>
<dbReference type="PANTHER" id="PTHR10578:SF107">
    <property type="entry name" value="2-HYDROXYACID OXIDASE 1"/>
    <property type="match status" value="1"/>
</dbReference>
<keyword evidence="7" id="KW-1185">Reference proteome</keyword>
<organism evidence="6 7">
    <name type="scientific">Caballeronia calidae</name>
    <dbReference type="NCBI Taxonomy" id="1777139"/>
    <lineage>
        <taxon>Bacteria</taxon>
        <taxon>Pseudomonadati</taxon>
        <taxon>Pseudomonadota</taxon>
        <taxon>Betaproteobacteria</taxon>
        <taxon>Burkholderiales</taxon>
        <taxon>Burkholderiaceae</taxon>
        <taxon>Caballeronia</taxon>
    </lineage>
</organism>
<evidence type="ECO:0000256" key="4">
    <source>
        <dbReference type="ARBA" id="ARBA00023002"/>
    </source>
</evidence>
<dbReference type="InterPro" id="IPR000262">
    <property type="entry name" value="FMN-dep_DH"/>
</dbReference>
<evidence type="ECO:0000313" key="7">
    <source>
        <dbReference type="Proteomes" id="UP000071859"/>
    </source>
</evidence>
<dbReference type="PROSITE" id="PS51349">
    <property type="entry name" value="FMN_HYDROXY_ACID_DH_2"/>
    <property type="match status" value="1"/>
</dbReference>
<reference evidence="6" key="1">
    <citation type="submission" date="2016-01" db="EMBL/GenBank/DDBJ databases">
        <authorList>
            <person name="Peeters C."/>
        </authorList>
    </citation>
    <scope>NUCLEOTIDE SEQUENCE</scope>
    <source>
        <strain evidence="6">LMG 29321</strain>
    </source>
</reference>